<protein>
    <submittedName>
        <fullName evidence="1">Uncharacterized protein</fullName>
    </submittedName>
</protein>
<dbReference type="STRING" id="428126.CLOSPI_02085"/>
<reference evidence="1" key="1">
    <citation type="submission" date="2008-02" db="EMBL/GenBank/DDBJ databases">
        <authorList>
            <person name="Fulton L."/>
            <person name="Clifton S."/>
            <person name="Fulton B."/>
            <person name="Xu J."/>
            <person name="Minx P."/>
            <person name="Pepin K.H."/>
            <person name="Johnson M."/>
            <person name="Thiruvilangam P."/>
            <person name="Bhonagiri V."/>
            <person name="Nash W.E."/>
            <person name="Mardis E.R."/>
            <person name="Wilson R.K."/>
        </authorList>
    </citation>
    <scope>NUCLEOTIDE SEQUENCE [LARGE SCALE GENOMIC DNA]</scope>
    <source>
        <strain evidence="1">DSM 1552</strain>
    </source>
</reference>
<organism evidence="1 2">
    <name type="scientific">Thomasclavelia spiroformis DSM 1552</name>
    <dbReference type="NCBI Taxonomy" id="428126"/>
    <lineage>
        <taxon>Bacteria</taxon>
        <taxon>Bacillati</taxon>
        <taxon>Bacillota</taxon>
        <taxon>Erysipelotrichia</taxon>
        <taxon>Erysipelotrichales</taxon>
        <taxon>Coprobacillaceae</taxon>
        <taxon>Thomasclavelia</taxon>
    </lineage>
</organism>
<keyword evidence="2" id="KW-1185">Reference proteome</keyword>
<accession>B1C4B6</accession>
<dbReference type="EMBL" id="ABIK02000014">
    <property type="protein sequence ID" value="EDS74500.1"/>
    <property type="molecule type" value="Genomic_DNA"/>
</dbReference>
<dbReference type="Proteomes" id="UP000004910">
    <property type="component" value="Unassembled WGS sequence"/>
</dbReference>
<dbReference type="GeneID" id="94017162"/>
<comment type="caution">
    <text evidence="1">The sequence shown here is derived from an EMBL/GenBank/DDBJ whole genome shotgun (WGS) entry which is preliminary data.</text>
</comment>
<sequence>MRDLSAIKKLKLEINAGDNIRDRSFNDDVEFTARQKIKQGISLVKSK</sequence>
<gene>
    <name evidence="1" type="ORF">CLOSPI_02085</name>
</gene>
<reference evidence="1" key="2">
    <citation type="submission" date="2014-06" db="EMBL/GenBank/DDBJ databases">
        <title>Draft genome sequence of Clostridium spiroforme (DSM 1552).</title>
        <authorList>
            <person name="Sudarsanam P."/>
            <person name="Ley R."/>
            <person name="Guruge J."/>
            <person name="Turnbaugh P.J."/>
            <person name="Mahowald M."/>
            <person name="Liep D."/>
            <person name="Gordon J."/>
        </authorList>
    </citation>
    <scope>NUCLEOTIDE SEQUENCE</scope>
    <source>
        <strain evidence="1">DSM 1552</strain>
    </source>
</reference>
<dbReference type="HOGENOM" id="CLU_3166579_0_0_9"/>
<proteinExistence type="predicted"/>
<name>B1C4B6_9FIRM</name>
<dbReference type="AlphaFoldDB" id="B1C4B6"/>
<dbReference type="RefSeq" id="WP_004610556.1">
    <property type="nucleotide sequence ID" value="NZ_CP102275.1"/>
</dbReference>
<evidence type="ECO:0000313" key="1">
    <source>
        <dbReference type="EMBL" id="EDS74500.1"/>
    </source>
</evidence>
<evidence type="ECO:0000313" key="2">
    <source>
        <dbReference type="Proteomes" id="UP000004910"/>
    </source>
</evidence>